<keyword evidence="25" id="KW-1185">Reference proteome</keyword>
<accession>A0A7K5TIA0</accession>
<comment type="caution">
    <text evidence="24">The sequence shown here is derived from an EMBL/GenBank/DDBJ whole genome shotgun (WGS) entry which is preliminary data.</text>
</comment>
<evidence type="ECO:0000256" key="12">
    <source>
        <dbReference type="ARBA" id="ARBA00022843"/>
    </source>
</evidence>
<evidence type="ECO:0000256" key="5">
    <source>
        <dbReference type="ARBA" id="ARBA00022475"/>
    </source>
</evidence>
<keyword evidence="13 22" id="KW-1133">Transmembrane helix</keyword>
<evidence type="ECO:0000313" key="24">
    <source>
        <dbReference type="EMBL" id="NWU04034.1"/>
    </source>
</evidence>
<dbReference type="GO" id="GO:0031201">
    <property type="term" value="C:SNARE complex"/>
    <property type="evidence" value="ECO:0007669"/>
    <property type="project" value="TreeGrafter"/>
</dbReference>
<protein>
    <recommendedName>
        <fullName evidence="19">Syntaxin-1A</fullName>
    </recommendedName>
</protein>
<evidence type="ECO:0000256" key="4">
    <source>
        <dbReference type="ARBA" id="ARBA00022448"/>
    </source>
</evidence>
<dbReference type="InterPro" id="IPR010989">
    <property type="entry name" value="SNARE"/>
</dbReference>
<evidence type="ECO:0000256" key="18">
    <source>
        <dbReference type="ARBA" id="ARBA00034102"/>
    </source>
</evidence>
<dbReference type="GO" id="GO:0006887">
    <property type="term" value="P:exocytosis"/>
    <property type="evidence" value="ECO:0007669"/>
    <property type="project" value="UniProtKB-KW"/>
</dbReference>
<keyword evidence="7" id="KW-1017">Isopeptide bond</keyword>
<organism evidence="24 25">
    <name type="scientific">Urocynchramus pylzowi</name>
    <dbReference type="NCBI Taxonomy" id="571890"/>
    <lineage>
        <taxon>Eukaryota</taxon>
        <taxon>Metazoa</taxon>
        <taxon>Chordata</taxon>
        <taxon>Craniata</taxon>
        <taxon>Vertebrata</taxon>
        <taxon>Euteleostomi</taxon>
        <taxon>Archelosauria</taxon>
        <taxon>Archosauria</taxon>
        <taxon>Dinosauria</taxon>
        <taxon>Saurischia</taxon>
        <taxon>Theropoda</taxon>
        <taxon>Coelurosauria</taxon>
        <taxon>Aves</taxon>
        <taxon>Neognathae</taxon>
        <taxon>Neoaves</taxon>
        <taxon>Telluraves</taxon>
        <taxon>Australaves</taxon>
        <taxon>Passeriformes</taxon>
        <taxon>Passeroidea</taxon>
        <taxon>Fringillidae</taxon>
        <taxon>Urocynchramus</taxon>
    </lineage>
</organism>
<keyword evidence="16 22" id="KW-0472">Membrane</keyword>
<dbReference type="Pfam" id="PF05739">
    <property type="entry name" value="SNARE"/>
    <property type="match status" value="1"/>
</dbReference>
<evidence type="ECO:0000256" key="8">
    <source>
        <dbReference type="ARBA" id="ARBA00022553"/>
    </source>
</evidence>
<dbReference type="SUPFAM" id="SSF47661">
    <property type="entry name" value="t-snare proteins"/>
    <property type="match status" value="2"/>
</dbReference>
<dbReference type="PROSITE" id="PS00914">
    <property type="entry name" value="SYNTAXIN"/>
    <property type="match status" value="1"/>
</dbReference>
<dbReference type="InterPro" id="IPR000727">
    <property type="entry name" value="T_SNARE_dom"/>
</dbReference>
<evidence type="ECO:0000256" key="20">
    <source>
        <dbReference type="ARBA" id="ARBA00046172"/>
    </source>
</evidence>
<dbReference type="CDD" id="cd00179">
    <property type="entry name" value="SynN"/>
    <property type="match status" value="1"/>
</dbReference>
<dbReference type="InterPro" id="IPR006011">
    <property type="entry name" value="Syntaxin_N"/>
</dbReference>
<dbReference type="GO" id="GO:0005886">
    <property type="term" value="C:plasma membrane"/>
    <property type="evidence" value="ECO:0007669"/>
    <property type="project" value="UniProtKB-SubCell"/>
</dbReference>
<evidence type="ECO:0000256" key="21">
    <source>
        <dbReference type="RuleBase" id="RU003858"/>
    </source>
</evidence>
<keyword evidence="5" id="KW-1003">Cell membrane</keyword>
<evidence type="ECO:0000256" key="1">
    <source>
        <dbReference type="ARBA" id="ARBA00004143"/>
    </source>
</evidence>
<evidence type="ECO:0000256" key="15">
    <source>
        <dbReference type="ARBA" id="ARBA00023054"/>
    </source>
</evidence>
<keyword evidence="11" id="KW-0532">Neurotransmitter transport</keyword>
<evidence type="ECO:0000256" key="6">
    <source>
        <dbReference type="ARBA" id="ARBA00022483"/>
    </source>
</evidence>
<evidence type="ECO:0000256" key="16">
    <source>
        <dbReference type="ARBA" id="ARBA00023136"/>
    </source>
</evidence>
<evidence type="ECO:0000256" key="17">
    <source>
        <dbReference type="ARBA" id="ARBA00023329"/>
    </source>
</evidence>
<dbReference type="SMART" id="SM00503">
    <property type="entry name" value="SynN"/>
    <property type="match status" value="1"/>
</dbReference>
<dbReference type="InterPro" id="IPR045242">
    <property type="entry name" value="Syntaxin"/>
</dbReference>
<dbReference type="PANTHER" id="PTHR19957">
    <property type="entry name" value="SYNTAXIN"/>
    <property type="match status" value="1"/>
</dbReference>
<dbReference type="Gene3D" id="1.20.5.110">
    <property type="match status" value="1"/>
</dbReference>
<dbReference type="Pfam" id="PF00804">
    <property type="entry name" value="Syntaxin"/>
    <property type="match status" value="1"/>
</dbReference>
<evidence type="ECO:0000256" key="2">
    <source>
        <dbReference type="ARBA" id="ARBA00004236"/>
    </source>
</evidence>
<dbReference type="Gene3D" id="1.20.58.70">
    <property type="match status" value="2"/>
</dbReference>
<keyword evidence="12" id="KW-0832">Ubl conjugation</keyword>
<dbReference type="GO" id="GO:0000149">
    <property type="term" value="F:SNARE binding"/>
    <property type="evidence" value="ECO:0007669"/>
    <property type="project" value="TreeGrafter"/>
</dbReference>
<reference evidence="24 25" key="1">
    <citation type="submission" date="2019-09" db="EMBL/GenBank/DDBJ databases">
        <title>Bird 10,000 Genomes (B10K) Project - Family phase.</title>
        <authorList>
            <person name="Zhang G."/>
        </authorList>
    </citation>
    <scope>NUCLEOTIDE SEQUENCE [LARGE SCALE GENOMIC DNA]</scope>
    <source>
        <strain evidence="24">B10K-DU-012-38</strain>
        <tissue evidence="24">Muscle</tissue>
    </source>
</reference>
<evidence type="ECO:0000256" key="19">
    <source>
        <dbReference type="ARBA" id="ARBA00040530"/>
    </source>
</evidence>
<dbReference type="GO" id="GO:0006906">
    <property type="term" value="P:vesicle fusion"/>
    <property type="evidence" value="ECO:0007669"/>
    <property type="project" value="TreeGrafter"/>
</dbReference>
<evidence type="ECO:0000256" key="10">
    <source>
        <dbReference type="ARBA" id="ARBA00022692"/>
    </source>
</evidence>
<dbReference type="FunFam" id="1.20.58.70:FF:000096">
    <property type="entry name" value="Syntaxin 1A (brain)"/>
    <property type="match status" value="1"/>
</dbReference>
<dbReference type="EMBL" id="VZRH01008089">
    <property type="protein sequence ID" value="NWU04034.1"/>
    <property type="molecule type" value="Genomic_DNA"/>
</dbReference>
<dbReference type="GO" id="GO:0048278">
    <property type="term" value="P:vesicle docking"/>
    <property type="evidence" value="ECO:0007669"/>
    <property type="project" value="TreeGrafter"/>
</dbReference>
<gene>
    <name evidence="24" type="primary">Stx1a</name>
    <name evidence="24" type="ORF">UROPYL_R05534</name>
</gene>
<dbReference type="FunFam" id="1.20.5.110:FF:000005">
    <property type="entry name" value="Syntaxin 1B"/>
    <property type="match status" value="1"/>
</dbReference>
<evidence type="ECO:0000256" key="3">
    <source>
        <dbReference type="ARBA" id="ARBA00009063"/>
    </source>
</evidence>
<comment type="function">
    <text evidence="20">Plays an essential role in hormone and neurotransmitter calcium-dependent exocytosis and endocytosis. Part of the SNARE (Soluble NSF Attachment Receptor) complex composed of SNAP25, STX1A and VAMP2 which mediates the fusion of synaptic vesicles with the presynaptic plasma membrane. STX1A and SNAP25 are localized on the plasma membrane while VAMP2 resides in synaptic vesicles. The pairing of the three SNAREs from the N-terminal SNARE motifs to the C-terminal anchors leads to the formation of the SNARE complex, which brings membranes into close proximity and results in final fusion. Participates in the calcium-dependent regulation of acrosomal exocytosis in sperm. Also plays an important role in the exocytosis of hormones such as insulin or glucagon-like peptide 1 (GLP-1).</text>
</comment>
<keyword evidence="15" id="KW-0175">Coiled coil</keyword>
<proteinExistence type="inferred from homology"/>
<sequence length="315" mass="35648">AKDSDDDDEVTVSVDRDRFMDEFFEQVEEIRGFIDKISENVEEVKRKHSAILASPNPDEISPPRGLWEQAGKMPPFSSKPAQFLLALVQWVPWGAGRTGPSMGVLPVWGWKFSQSGCGTAPSIEQSIEQEEGLNRSSADLRIRKTQHSTLSRKFVEVMSEYNATQTDYRERCKGRIQRQLEITGRTTTSEELEDMLESGNPAIFSSGIIMDSNITKQALNEIETRHSEIIKLENSIRELHDMFMDMAMLVESQGEMIDRIEYNVEHSVDYVERAVSDTKKAVKYQSKARRKKIMIIICCVILGIVIASTFGGIFG</sequence>
<keyword evidence="8" id="KW-0597">Phosphoprotein</keyword>
<feature type="non-terminal residue" evidence="24">
    <location>
        <position position="1"/>
    </location>
</feature>
<evidence type="ECO:0000256" key="11">
    <source>
        <dbReference type="ARBA" id="ARBA00022775"/>
    </source>
</evidence>
<feature type="non-terminal residue" evidence="24">
    <location>
        <position position="315"/>
    </location>
</feature>
<keyword evidence="17" id="KW-0968">Cytoplasmic vesicle</keyword>
<evidence type="ECO:0000256" key="9">
    <source>
        <dbReference type="ARBA" id="ARBA00022599"/>
    </source>
</evidence>
<keyword evidence="6" id="KW-0268">Exocytosis</keyword>
<dbReference type="GO" id="GO:0006886">
    <property type="term" value="P:intracellular protein transport"/>
    <property type="evidence" value="ECO:0007669"/>
    <property type="project" value="InterPro"/>
</dbReference>
<evidence type="ECO:0000313" key="25">
    <source>
        <dbReference type="Proteomes" id="UP000524542"/>
    </source>
</evidence>
<keyword evidence="14" id="KW-0770">Synapse</keyword>
<evidence type="ECO:0000256" key="14">
    <source>
        <dbReference type="ARBA" id="ARBA00023018"/>
    </source>
</evidence>
<dbReference type="PANTHER" id="PTHR19957:SF84">
    <property type="entry name" value="SYNTAXIN-1A"/>
    <property type="match status" value="1"/>
</dbReference>
<evidence type="ECO:0000259" key="23">
    <source>
        <dbReference type="PROSITE" id="PS50192"/>
    </source>
</evidence>
<evidence type="ECO:0000256" key="13">
    <source>
        <dbReference type="ARBA" id="ARBA00022989"/>
    </source>
</evidence>
<evidence type="ECO:0000256" key="22">
    <source>
        <dbReference type="SAM" id="Phobius"/>
    </source>
</evidence>
<dbReference type="AlphaFoldDB" id="A0A7K5TIA0"/>
<dbReference type="Proteomes" id="UP000524542">
    <property type="component" value="Unassembled WGS sequence"/>
</dbReference>
<dbReference type="GO" id="GO:0006836">
    <property type="term" value="P:neurotransmitter transport"/>
    <property type="evidence" value="ECO:0007669"/>
    <property type="project" value="UniProtKB-KW"/>
</dbReference>
<evidence type="ECO:0000256" key="7">
    <source>
        <dbReference type="ARBA" id="ARBA00022499"/>
    </source>
</evidence>
<keyword evidence="10 22" id="KW-0812">Transmembrane</keyword>
<keyword evidence="4" id="KW-0813">Transport</keyword>
<keyword evidence="9" id="KW-0771">Synaptosome</keyword>
<comment type="subcellular location">
    <subcellularLocation>
        <location evidence="2">Cell membrane</location>
    </subcellularLocation>
    <subcellularLocation>
        <location evidence="1">Cytoplasmic vesicle</location>
        <location evidence="1">Secretory vesicle</location>
        <location evidence="1">Synaptic vesicle membrane</location>
        <topology evidence="1">Single-pass type IV membrane protein</topology>
    </subcellularLocation>
    <subcellularLocation>
        <location evidence="18">Synapse</location>
        <location evidence="18">Synaptosome</location>
    </subcellularLocation>
</comment>
<dbReference type="PROSITE" id="PS50192">
    <property type="entry name" value="T_SNARE"/>
    <property type="match status" value="1"/>
</dbReference>
<feature type="domain" description="T-SNARE coiled-coil homology" evidence="23">
    <location>
        <begin position="219"/>
        <end position="281"/>
    </location>
</feature>
<name>A0A7K5TIA0_9FRIN</name>
<dbReference type="SMART" id="SM00397">
    <property type="entry name" value="t_SNARE"/>
    <property type="match status" value="1"/>
</dbReference>
<dbReference type="GO" id="GO:0005484">
    <property type="term" value="F:SNAP receptor activity"/>
    <property type="evidence" value="ECO:0007669"/>
    <property type="project" value="InterPro"/>
</dbReference>
<comment type="similarity">
    <text evidence="3 21">Belongs to the syntaxin family.</text>
</comment>
<dbReference type="CDD" id="cd15880">
    <property type="entry name" value="SNARE_syntaxin1"/>
    <property type="match status" value="1"/>
</dbReference>
<feature type="transmembrane region" description="Helical" evidence="22">
    <location>
        <begin position="293"/>
        <end position="314"/>
    </location>
</feature>
<dbReference type="GO" id="GO:0030672">
    <property type="term" value="C:synaptic vesicle membrane"/>
    <property type="evidence" value="ECO:0007669"/>
    <property type="project" value="UniProtKB-SubCell"/>
</dbReference>
<dbReference type="InterPro" id="IPR006012">
    <property type="entry name" value="Syntaxin/epimorphin_CS"/>
</dbReference>
<dbReference type="GO" id="GO:0043005">
    <property type="term" value="C:neuron projection"/>
    <property type="evidence" value="ECO:0007669"/>
    <property type="project" value="UniProtKB-KW"/>
</dbReference>